<dbReference type="SMART" id="SM01204">
    <property type="entry name" value="FIST_C"/>
    <property type="match status" value="1"/>
</dbReference>
<feature type="domain" description="FIST" evidence="1">
    <location>
        <begin position="23"/>
        <end position="214"/>
    </location>
</feature>
<keyword evidence="4" id="KW-1185">Reference proteome</keyword>
<evidence type="ECO:0000259" key="2">
    <source>
        <dbReference type="SMART" id="SM01204"/>
    </source>
</evidence>
<evidence type="ECO:0000313" key="3">
    <source>
        <dbReference type="EMBL" id="GLQ16017.1"/>
    </source>
</evidence>
<dbReference type="PANTHER" id="PTHR40252">
    <property type="entry name" value="BLR0328 PROTEIN"/>
    <property type="match status" value="1"/>
</dbReference>
<protein>
    <recommendedName>
        <fullName evidence="5">Histidine kinase</fullName>
    </recommendedName>
</protein>
<feature type="domain" description="FIST C-domain" evidence="2">
    <location>
        <begin position="215"/>
        <end position="353"/>
    </location>
</feature>
<sequence>MRVETFSNTTAEQLGQNWQFGFEPDLMLYFADPDLAQDLHRALRQRAPNATLMGCSSGGQFSRQAHASANATCAAVKFDKTRLKSVCIPFSDSTNSQTAGLDIATNLMADDLAAVFVLSDGMQVNGTELVEGMATLIPNHIPVVGGLAGDGDQFVRTFVGLNDQVGEKMVVAVGLYGDALDVAHGCEGGWTPFGPRRVVTRAEGNVLYELDGKPALDLYERYLGDEAAALPASGLLFPLWVHPTNEEDQGAVRTLLNIDRDAKSLIFAGTMQEGAVAQLMTATRDALIYGAAQAATDATSRNKSDSLGLLVSCIGRKLVMGQRAEDEIETVDDHIGQDVPYIGFYSYGEICPRSSGTHTMFHNQTMTISTFSEKDVA</sequence>
<evidence type="ECO:0000259" key="1">
    <source>
        <dbReference type="SMART" id="SM00897"/>
    </source>
</evidence>
<gene>
    <name evidence="3" type="ORF">GCM10007879_02660</name>
</gene>
<dbReference type="Pfam" id="PF08495">
    <property type="entry name" value="FIST"/>
    <property type="match status" value="1"/>
</dbReference>
<dbReference type="InterPro" id="IPR013702">
    <property type="entry name" value="FIST_domain_N"/>
</dbReference>
<comment type="caution">
    <text evidence="3">The sequence shown here is derived from an EMBL/GenBank/DDBJ whole genome shotgun (WGS) entry which is preliminary data.</text>
</comment>
<dbReference type="Proteomes" id="UP001161405">
    <property type="component" value="Unassembled WGS sequence"/>
</dbReference>
<dbReference type="PANTHER" id="PTHR40252:SF2">
    <property type="entry name" value="BLR0328 PROTEIN"/>
    <property type="match status" value="1"/>
</dbReference>
<dbReference type="RefSeq" id="WP_284361261.1">
    <property type="nucleotide sequence ID" value="NZ_BSNI01000001.1"/>
</dbReference>
<organism evidence="3 4">
    <name type="scientific">Maritalea porphyrae</name>
    <dbReference type="NCBI Taxonomy" id="880732"/>
    <lineage>
        <taxon>Bacteria</taxon>
        <taxon>Pseudomonadati</taxon>
        <taxon>Pseudomonadota</taxon>
        <taxon>Alphaproteobacteria</taxon>
        <taxon>Hyphomicrobiales</taxon>
        <taxon>Devosiaceae</taxon>
        <taxon>Maritalea</taxon>
    </lineage>
</organism>
<proteinExistence type="predicted"/>
<evidence type="ECO:0008006" key="5">
    <source>
        <dbReference type="Google" id="ProtNLM"/>
    </source>
</evidence>
<reference evidence="3" key="2">
    <citation type="submission" date="2023-01" db="EMBL/GenBank/DDBJ databases">
        <title>Draft genome sequence of Maritalea porphyrae strain NBRC 107169.</title>
        <authorList>
            <person name="Sun Q."/>
            <person name="Mori K."/>
        </authorList>
    </citation>
    <scope>NUCLEOTIDE SEQUENCE</scope>
    <source>
        <strain evidence="3">NBRC 107169</strain>
    </source>
</reference>
<dbReference type="InterPro" id="IPR019494">
    <property type="entry name" value="FIST_C"/>
</dbReference>
<reference evidence="3" key="1">
    <citation type="journal article" date="2014" name="Int. J. Syst. Evol. Microbiol.">
        <title>Complete genome of a new Firmicutes species belonging to the dominant human colonic microbiota ('Ruminococcus bicirculans') reveals two chromosomes and a selective capacity to utilize plant glucans.</title>
        <authorList>
            <consortium name="NISC Comparative Sequencing Program"/>
            <person name="Wegmann U."/>
            <person name="Louis P."/>
            <person name="Goesmann A."/>
            <person name="Henrissat B."/>
            <person name="Duncan S.H."/>
            <person name="Flint H.J."/>
        </authorList>
    </citation>
    <scope>NUCLEOTIDE SEQUENCE</scope>
    <source>
        <strain evidence="3">NBRC 107169</strain>
    </source>
</reference>
<accession>A0ABQ5ULL7</accession>
<dbReference type="SMART" id="SM00897">
    <property type="entry name" value="FIST"/>
    <property type="match status" value="1"/>
</dbReference>
<evidence type="ECO:0000313" key="4">
    <source>
        <dbReference type="Proteomes" id="UP001161405"/>
    </source>
</evidence>
<name>A0ABQ5ULL7_9HYPH</name>
<dbReference type="Pfam" id="PF10442">
    <property type="entry name" value="FIST_C"/>
    <property type="match status" value="1"/>
</dbReference>
<dbReference type="EMBL" id="BSNI01000001">
    <property type="protein sequence ID" value="GLQ16017.1"/>
    <property type="molecule type" value="Genomic_DNA"/>
</dbReference>